<keyword evidence="4 9" id="KW-0560">Oxidoreductase</keyword>
<dbReference type="InterPro" id="IPR027443">
    <property type="entry name" value="IPNS-like_sf"/>
</dbReference>
<reference evidence="12" key="2">
    <citation type="submission" date="2022-03" db="EMBL/GenBank/DDBJ databases">
        <title>Draft title - Genomic analysis of global carrot germplasm unveils the trajectory of domestication and the origin of high carotenoid orange carrot.</title>
        <authorList>
            <person name="Iorizzo M."/>
            <person name="Ellison S."/>
            <person name="Senalik D."/>
            <person name="Macko-Podgorni A."/>
            <person name="Grzebelus D."/>
            <person name="Bostan H."/>
            <person name="Rolling W."/>
            <person name="Curaba J."/>
            <person name="Simon P."/>
        </authorList>
    </citation>
    <scope>NUCLEOTIDE SEQUENCE</scope>
    <source>
        <tissue evidence="12">Leaf</tissue>
    </source>
</reference>
<dbReference type="PROSITE" id="PS51471">
    <property type="entry name" value="FE2OG_OXY"/>
    <property type="match status" value="1"/>
</dbReference>
<evidence type="ECO:0000256" key="3">
    <source>
        <dbReference type="ARBA" id="ARBA00022723"/>
    </source>
</evidence>
<evidence type="ECO:0000313" key="13">
    <source>
        <dbReference type="Proteomes" id="UP000077755"/>
    </source>
</evidence>
<evidence type="ECO:0000256" key="1">
    <source>
        <dbReference type="ARBA" id="ARBA00001961"/>
    </source>
</evidence>
<protein>
    <recommendedName>
        <fullName evidence="10">Fe2OG dioxygenase domain-containing protein</fullName>
    </recommendedName>
</protein>
<gene>
    <name evidence="11" type="ORF">DCAR_027483</name>
    <name evidence="12" type="ORF">DCAR_0832047</name>
</gene>
<evidence type="ECO:0000256" key="9">
    <source>
        <dbReference type="RuleBase" id="RU003682"/>
    </source>
</evidence>
<dbReference type="GO" id="GO:0045544">
    <property type="term" value="F:gibberellin 20-oxidase activity"/>
    <property type="evidence" value="ECO:0007669"/>
    <property type="project" value="UniProtKB-ARBA"/>
</dbReference>
<dbReference type="SUPFAM" id="SSF51197">
    <property type="entry name" value="Clavaminate synthase-like"/>
    <property type="match status" value="1"/>
</dbReference>
<dbReference type="EMBL" id="LNRQ01000008">
    <property type="protein sequence ID" value="KZM85095.1"/>
    <property type="molecule type" value="Genomic_DNA"/>
</dbReference>
<proteinExistence type="inferred from homology"/>
<reference evidence="11" key="1">
    <citation type="journal article" date="2016" name="Nat. Genet.">
        <title>A high-quality carrot genome assembly provides new insights into carotenoid accumulation and asterid genome evolution.</title>
        <authorList>
            <person name="Iorizzo M."/>
            <person name="Ellison S."/>
            <person name="Senalik D."/>
            <person name="Zeng P."/>
            <person name="Satapoomin P."/>
            <person name="Huang J."/>
            <person name="Bowman M."/>
            <person name="Iovene M."/>
            <person name="Sanseverino W."/>
            <person name="Cavagnaro P."/>
            <person name="Yildiz M."/>
            <person name="Macko-Podgorni A."/>
            <person name="Moranska E."/>
            <person name="Grzebelus E."/>
            <person name="Grzebelus D."/>
            <person name="Ashrafi H."/>
            <person name="Zheng Z."/>
            <person name="Cheng S."/>
            <person name="Spooner D."/>
            <person name="Van Deynze A."/>
            <person name="Simon P."/>
        </authorList>
    </citation>
    <scope>NUCLEOTIDE SEQUENCE [LARGE SCALE GENOMIC DNA]</scope>
    <source>
        <tissue evidence="11">Leaf</tissue>
    </source>
</reference>
<keyword evidence="3 9" id="KW-0479">Metal-binding</keyword>
<evidence type="ECO:0000313" key="11">
    <source>
        <dbReference type="EMBL" id="KZM85095.1"/>
    </source>
</evidence>
<dbReference type="InterPro" id="IPR050231">
    <property type="entry name" value="Iron_ascorbate_oxido_reductase"/>
</dbReference>
<dbReference type="Gramene" id="KZM85095">
    <property type="protein sequence ID" value="KZM85095"/>
    <property type="gene ID" value="DCAR_027483"/>
</dbReference>
<organism evidence="11">
    <name type="scientific">Daucus carota subsp. sativus</name>
    <name type="common">Carrot</name>
    <dbReference type="NCBI Taxonomy" id="79200"/>
    <lineage>
        <taxon>Eukaryota</taxon>
        <taxon>Viridiplantae</taxon>
        <taxon>Streptophyta</taxon>
        <taxon>Embryophyta</taxon>
        <taxon>Tracheophyta</taxon>
        <taxon>Spermatophyta</taxon>
        <taxon>Magnoliopsida</taxon>
        <taxon>eudicotyledons</taxon>
        <taxon>Gunneridae</taxon>
        <taxon>Pentapetalae</taxon>
        <taxon>asterids</taxon>
        <taxon>campanulids</taxon>
        <taxon>Apiales</taxon>
        <taxon>Apiaceae</taxon>
        <taxon>Apioideae</taxon>
        <taxon>Scandiceae</taxon>
        <taxon>Daucinae</taxon>
        <taxon>Daucus</taxon>
        <taxon>Daucus sect. Daucus</taxon>
    </lineage>
</organism>
<dbReference type="Proteomes" id="UP000077755">
    <property type="component" value="Chromosome 8"/>
</dbReference>
<dbReference type="InterPro" id="IPR005123">
    <property type="entry name" value="Oxoglu/Fe-dep_dioxygenase_dom"/>
</dbReference>
<dbReference type="Pfam" id="PF14226">
    <property type="entry name" value="DIOX_N"/>
    <property type="match status" value="1"/>
</dbReference>
<dbReference type="FunFam" id="2.60.120.330:FF:000003">
    <property type="entry name" value="Gibberellin 20 oxidase 2"/>
    <property type="match status" value="1"/>
</dbReference>
<dbReference type="InterPro" id="IPR026992">
    <property type="entry name" value="DIOX_N"/>
</dbReference>
<evidence type="ECO:0000256" key="8">
    <source>
        <dbReference type="ARBA" id="ARBA00050508"/>
    </source>
</evidence>
<evidence type="ECO:0000256" key="6">
    <source>
        <dbReference type="ARBA" id="ARBA00037909"/>
    </source>
</evidence>
<dbReference type="OrthoDB" id="288590at2759"/>
<keyword evidence="5 9" id="KW-0408">Iron</keyword>
<dbReference type="GO" id="GO:0046872">
    <property type="term" value="F:metal ion binding"/>
    <property type="evidence" value="ECO:0007669"/>
    <property type="project" value="UniProtKB-KW"/>
</dbReference>
<evidence type="ECO:0000256" key="7">
    <source>
        <dbReference type="ARBA" id="ARBA00043997"/>
    </source>
</evidence>
<evidence type="ECO:0000256" key="5">
    <source>
        <dbReference type="ARBA" id="ARBA00023004"/>
    </source>
</evidence>
<sequence length="364" mass="41719">MASSTLSQNLSLFSFQKQQNLAPTQFIWPKEDLIQAQEELNAPVIDLAGFLSNDKKVIDATIELLRAACMEHGFFQVINHGVDEAVIQAAHDEIDTLFDLPTEEKLRLRRQRGSVWGYSGAHADRFAKNLPWKETYSFRFDHASKPEEKIVVDYFDSVLGDSFKKTGMVYQIYCEQMNKLAMTIFKLLETSLGVEAEEYYSKLFKEGTSIMRCNYYPQCEQPELVLGTGPHADPTSITILHQDQVGGLEVFSDNKWQSVRPCPNALVINIGDTLMALSNGKYKSCVHRAMVNSERTRRSMVYFVNPKEDLVLRAPEKIVEADGVERKYPDFKWADLYEFTQRHHRVDGATLENFFRWLHPSPSN</sequence>
<dbReference type="PRINTS" id="PR00682">
    <property type="entry name" value="IPNSYNTHASE"/>
</dbReference>
<comment type="pathway">
    <text evidence="6">Plant hormone biosynthesis; gibberellin biosynthesis.</text>
</comment>
<accession>A0A175YNB4</accession>
<dbReference type="OMA" id="ERYCKAM"/>
<evidence type="ECO:0000256" key="2">
    <source>
        <dbReference type="ARBA" id="ARBA00004972"/>
    </source>
</evidence>
<dbReference type="GO" id="GO:0009686">
    <property type="term" value="P:gibberellin biosynthetic process"/>
    <property type="evidence" value="ECO:0007669"/>
    <property type="project" value="UniProtKB-ARBA"/>
</dbReference>
<name>A0A175YNB4_DAUCS</name>
<keyword evidence="13" id="KW-1185">Reference proteome</keyword>
<dbReference type="Gene3D" id="2.60.120.330">
    <property type="entry name" value="B-lactam Antibiotic, Isopenicillin N Synthase, Chain"/>
    <property type="match status" value="1"/>
</dbReference>
<comment type="cofactor">
    <cofactor evidence="1">
        <name>L-ascorbate</name>
        <dbReference type="ChEBI" id="CHEBI:38290"/>
    </cofactor>
</comment>
<evidence type="ECO:0000313" key="12">
    <source>
        <dbReference type="EMBL" id="WOH12542.1"/>
    </source>
</evidence>
<comment type="catalytic activity">
    <reaction evidence="8">
        <text>gibberellin A12 + 2 2-oxoglutarate + 3 O2 + H(+) = gibberellin A9 + 2 succinate + 3 CO2 + 2 H2O</text>
        <dbReference type="Rhea" id="RHEA:60772"/>
        <dbReference type="ChEBI" id="CHEBI:15377"/>
        <dbReference type="ChEBI" id="CHEBI:15378"/>
        <dbReference type="ChEBI" id="CHEBI:15379"/>
        <dbReference type="ChEBI" id="CHEBI:16526"/>
        <dbReference type="ChEBI" id="CHEBI:16810"/>
        <dbReference type="ChEBI" id="CHEBI:30031"/>
        <dbReference type="ChEBI" id="CHEBI:58627"/>
        <dbReference type="ChEBI" id="CHEBI:73255"/>
    </reaction>
    <physiologicalReaction direction="left-to-right" evidence="8">
        <dbReference type="Rhea" id="RHEA:60773"/>
    </physiologicalReaction>
</comment>
<dbReference type="Pfam" id="PF03171">
    <property type="entry name" value="2OG-FeII_Oxy"/>
    <property type="match status" value="1"/>
</dbReference>
<dbReference type="PANTHER" id="PTHR47990">
    <property type="entry name" value="2-OXOGLUTARATE (2OG) AND FE(II)-DEPENDENT OXYGENASE SUPERFAMILY PROTEIN-RELATED"/>
    <property type="match status" value="1"/>
</dbReference>
<evidence type="ECO:0000259" key="10">
    <source>
        <dbReference type="PROSITE" id="PS51471"/>
    </source>
</evidence>
<dbReference type="InterPro" id="IPR044861">
    <property type="entry name" value="IPNS-like_FE2OG_OXY"/>
</dbReference>
<dbReference type="EMBL" id="CP093350">
    <property type="protein sequence ID" value="WOH12542.1"/>
    <property type="molecule type" value="Genomic_DNA"/>
</dbReference>
<feature type="domain" description="Fe2OG dioxygenase" evidence="10">
    <location>
        <begin position="207"/>
        <end position="306"/>
    </location>
</feature>
<dbReference type="AlphaFoldDB" id="A0A175YNB4"/>
<comment type="pathway">
    <text evidence="2">Hormone biosynthesis.</text>
</comment>
<dbReference type="KEGG" id="dcr:108199249"/>
<comment type="similarity">
    <text evidence="7">Belongs to the iron/ascorbate-dependent oxidoreductase family. GA20OX subfamily.</text>
</comment>
<evidence type="ECO:0000256" key="4">
    <source>
        <dbReference type="ARBA" id="ARBA00023002"/>
    </source>
</evidence>